<dbReference type="AlphaFoldDB" id="A0A392W7G5"/>
<dbReference type="Proteomes" id="UP000265520">
    <property type="component" value="Unassembled WGS sequence"/>
</dbReference>
<feature type="non-terminal residue" evidence="1">
    <location>
        <position position="1"/>
    </location>
</feature>
<organism evidence="1 2">
    <name type="scientific">Trifolium medium</name>
    <dbReference type="NCBI Taxonomy" id="97028"/>
    <lineage>
        <taxon>Eukaryota</taxon>
        <taxon>Viridiplantae</taxon>
        <taxon>Streptophyta</taxon>
        <taxon>Embryophyta</taxon>
        <taxon>Tracheophyta</taxon>
        <taxon>Spermatophyta</taxon>
        <taxon>Magnoliopsida</taxon>
        <taxon>eudicotyledons</taxon>
        <taxon>Gunneridae</taxon>
        <taxon>Pentapetalae</taxon>
        <taxon>rosids</taxon>
        <taxon>fabids</taxon>
        <taxon>Fabales</taxon>
        <taxon>Fabaceae</taxon>
        <taxon>Papilionoideae</taxon>
        <taxon>50 kb inversion clade</taxon>
        <taxon>NPAAA clade</taxon>
        <taxon>Hologalegina</taxon>
        <taxon>IRL clade</taxon>
        <taxon>Trifolieae</taxon>
        <taxon>Trifolium</taxon>
    </lineage>
</organism>
<evidence type="ECO:0000313" key="1">
    <source>
        <dbReference type="EMBL" id="MCI96584.1"/>
    </source>
</evidence>
<keyword evidence="2" id="KW-1185">Reference proteome</keyword>
<evidence type="ECO:0000313" key="2">
    <source>
        <dbReference type="Proteomes" id="UP000265520"/>
    </source>
</evidence>
<protein>
    <submittedName>
        <fullName evidence="1">Uncharacterized protein</fullName>
    </submittedName>
</protein>
<name>A0A392W7G5_9FABA</name>
<dbReference type="EMBL" id="LXQA011418683">
    <property type="protein sequence ID" value="MCI96584.1"/>
    <property type="molecule type" value="Genomic_DNA"/>
</dbReference>
<reference evidence="1 2" key="1">
    <citation type="journal article" date="2018" name="Front. Plant Sci.">
        <title>Red Clover (Trifolium pratense) and Zigzag Clover (T. medium) - A Picture of Genomic Similarities and Differences.</title>
        <authorList>
            <person name="Dluhosova J."/>
            <person name="Istvanek J."/>
            <person name="Nedelnik J."/>
            <person name="Repkova J."/>
        </authorList>
    </citation>
    <scope>NUCLEOTIDE SEQUENCE [LARGE SCALE GENOMIC DNA]</scope>
    <source>
        <strain evidence="2">cv. 10/8</strain>
        <tissue evidence="1">Leaf</tissue>
    </source>
</reference>
<accession>A0A392W7G5</accession>
<proteinExistence type="predicted"/>
<sequence>SFVSLWWGESPSLESSLALLVSPPLLLRVLLTLGIAELL</sequence>
<comment type="caution">
    <text evidence="1">The sequence shown here is derived from an EMBL/GenBank/DDBJ whole genome shotgun (WGS) entry which is preliminary data.</text>
</comment>